<reference evidence="2 3" key="1">
    <citation type="submission" date="2015-01" db="EMBL/GenBank/DDBJ databases">
        <title>The Genome Sequence of Fonsecaea multimorphosa CBS 102226.</title>
        <authorList>
            <consortium name="The Broad Institute Genomics Platform"/>
            <person name="Cuomo C."/>
            <person name="de Hoog S."/>
            <person name="Gorbushina A."/>
            <person name="Stielow B."/>
            <person name="Teixiera M."/>
            <person name="Abouelleil A."/>
            <person name="Chapman S.B."/>
            <person name="Priest M."/>
            <person name="Young S.K."/>
            <person name="Wortman J."/>
            <person name="Nusbaum C."/>
            <person name="Birren B."/>
        </authorList>
    </citation>
    <scope>NUCLEOTIDE SEQUENCE [LARGE SCALE GENOMIC DNA]</scope>
    <source>
        <strain evidence="2 3">CBS 102226</strain>
    </source>
</reference>
<proteinExistence type="predicted"/>
<dbReference type="GeneID" id="27706056"/>
<evidence type="ECO:0000313" key="2">
    <source>
        <dbReference type="EMBL" id="KIY03619.1"/>
    </source>
</evidence>
<protein>
    <submittedName>
        <fullName evidence="2">Uncharacterized protein</fullName>
    </submittedName>
</protein>
<feature type="compositionally biased region" description="Polar residues" evidence="1">
    <location>
        <begin position="242"/>
        <end position="258"/>
    </location>
</feature>
<name>A0A0D2L3J7_9EURO</name>
<feature type="compositionally biased region" description="Acidic residues" evidence="1">
    <location>
        <begin position="805"/>
        <end position="817"/>
    </location>
</feature>
<dbReference type="RefSeq" id="XP_016637741.1">
    <property type="nucleotide sequence ID" value="XM_016770831.1"/>
</dbReference>
<feature type="region of interest" description="Disordered" evidence="1">
    <location>
        <begin position="801"/>
        <end position="823"/>
    </location>
</feature>
<evidence type="ECO:0000256" key="1">
    <source>
        <dbReference type="SAM" id="MobiDB-lite"/>
    </source>
</evidence>
<feature type="region of interest" description="Disordered" evidence="1">
    <location>
        <begin position="840"/>
        <end position="913"/>
    </location>
</feature>
<feature type="region of interest" description="Disordered" evidence="1">
    <location>
        <begin position="574"/>
        <end position="601"/>
    </location>
</feature>
<dbReference type="AlphaFoldDB" id="A0A0D2L3J7"/>
<evidence type="ECO:0000313" key="3">
    <source>
        <dbReference type="Proteomes" id="UP000053411"/>
    </source>
</evidence>
<dbReference type="EMBL" id="KN848062">
    <property type="protein sequence ID" value="KIY03619.1"/>
    <property type="molecule type" value="Genomic_DNA"/>
</dbReference>
<dbReference type="Proteomes" id="UP000053411">
    <property type="component" value="Unassembled WGS sequence"/>
</dbReference>
<feature type="region of interest" description="Disordered" evidence="1">
    <location>
        <begin position="623"/>
        <end position="645"/>
    </location>
</feature>
<accession>A0A0D2L3J7</accession>
<sequence>MGSGHSLALGMQNDPYLATPSQADSLIDLLPGMEIGSPPVTGSLQQSLEHVSPEVSADTNVERRRLVEVEIMPEVACRPENFARMSDTPSAPVRDDSAVPDCVSKTIEQPQATESETEVMAPPYDNIRAAIRKDLQSGRFEIPPLIPVHSVDAPTQNLARYPFPPALMPTSSHSRHRRRFDRSALLPDSNLPFCAQVMEHVKDWAEWGTRIADEQRRKEVLDHVFKVLSNAWFEALRLGYNPGTTDNKSTAPQASTKRSAQRGAETPGNLPRGKPRSKRETSPSKMPFLVAGHRDGPAWAITAGELEEANISEDQVRRRAAAENTPEIGERLLHKVLKDYDGGIRPSDWHKIMPVTRLNPMGRDLMVYCLYEVLNVRNNIAKLWNYYSRFTTVRQKENTKRRIDEDQQRHDLFMALALELDEEKRSPGDVTPANPPTSCEGQVVVTPGTAEHEDQSSQLDVLIGLTEMILQGTDVASISSSFQLFEITPEDLVTGDSTEGLASSLDQCKHFLGRLLSDAREWLRLCENAEVAIGRDTDVCSHAQIRNLELKILEEKEILKNTLPSLIVKREATTKGVERSGASASAEDHSSASGTATAPTDDVLMAEVTSPVSSKHTVKHQLDEADEELPLPPAKRPKTGHGGENLNDVIPILNDGQVSRNIHGATAQNDKNGLDVSCSSHSDTASKETPRRCLVTLRVQSPFNPADFSSKRLFWHPQGFKYRYTNESTLAQRRSMAESLETYIQLSMETDKLDPRWRFGKYQALAHPGDPERTSIIHGIWDLENGDQPEGFEWFYRGDGTQPSECEEISSTQDEEVERVLPVPAQSKKKTLVLLKWKNTASSGPEASRSAANANGLATSSYSGDPSLGRPKKKNKKQNKDQRRHVRFGITQQAPVAHMDLDEPVSVNRPKRRIVVRRSYAEEEHDEDYCPSE</sequence>
<feature type="region of interest" description="Disordered" evidence="1">
    <location>
        <begin position="242"/>
        <end position="291"/>
    </location>
</feature>
<keyword evidence="3" id="KW-1185">Reference proteome</keyword>
<feature type="compositionally biased region" description="Polar residues" evidence="1">
    <location>
        <begin position="840"/>
        <end position="864"/>
    </location>
</feature>
<gene>
    <name evidence="2" type="ORF">Z520_00310</name>
</gene>
<organism evidence="2 3">
    <name type="scientific">Fonsecaea multimorphosa CBS 102226</name>
    <dbReference type="NCBI Taxonomy" id="1442371"/>
    <lineage>
        <taxon>Eukaryota</taxon>
        <taxon>Fungi</taxon>
        <taxon>Dikarya</taxon>
        <taxon>Ascomycota</taxon>
        <taxon>Pezizomycotina</taxon>
        <taxon>Eurotiomycetes</taxon>
        <taxon>Chaetothyriomycetidae</taxon>
        <taxon>Chaetothyriales</taxon>
        <taxon>Herpotrichiellaceae</taxon>
        <taxon>Fonsecaea</taxon>
    </lineage>
</organism>
<feature type="compositionally biased region" description="Basic residues" evidence="1">
    <location>
        <begin position="870"/>
        <end position="887"/>
    </location>
</feature>
<dbReference type="OrthoDB" id="4149643at2759"/>
<dbReference type="VEuPathDB" id="FungiDB:Z520_00310"/>